<dbReference type="PANTHER" id="PTHR43201">
    <property type="entry name" value="ACYL-COA SYNTHETASE"/>
    <property type="match status" value="1"/>
</dbReference>
<dbReference type="InterPro" id="IPR000873">
    <property type="entry name" value="AMP-dep_synth/lig_dom"/>
</dbReference>
<dbReference type="AlphaFoldDB" id="A0A1A6BH81"/>
<feature type="domain" description="AMP-binding enzyme C-terminal" evidence="5">
    <location>
        <begin position="441"/>
        <end position="517"/>
    </location>
</feature>
<evidence type="ECO:0000256" key="3">
    <source>
        <dbReference type="SAM" id="MobiDB-lite"/>
    </source>
</evidence>
<name>A0A1A6BH81_MYCGO</name>
<dbReference type="EMBL" id="MAEM01000263">
    <property type="protein sequence ID" value="OBS01574.1"/>
    <property type="molecule type" value="Genomic_DNA"/>
</dbReference>
<accession>A0A1A6BH81</accession>
<dbReference type="GO" id="GO:0006631">
    <property type="term" value="P:fatty acid metabolic process"/>
    <property type="evidence" value="ECO:0007669"/>
    <property type="project" value="TreeGrafter"/>
</dbReference>
<evidence type="ECO:0000313" key="6">
    <source>
        <dbReference type="EMBL" id="OBS01574.1"/>
    </source>
</evidence>
<proteinExistence type="inferred from homology"/>
<evidence type="ECO:0000313" key="7">
    <source>
        <dbReference type="Proteomes" id="UP000093757"/>
    </source>
</evidence>
<dbReference type="InterPro" id="IPR045851">
    <property type="entry name" value="AMP-bd_C_sf"/>
</dbReference>
<keyword evidence="2" id="KW-0436">Ligase</keyword>
<dbReference type="InterPro" id="IPR025110">
    <property type="entry name" value="AMP-bd_C"/>
</dbReference>
<evidence type="ECO:0008006" key="8">
    <source>
        <dbReference type="Google" id="ProtNLM"/>
    </source>
</evidence>
<feature type="domain" description="AMP-dependent synthetase/ligase" evidence="4">
    <location>
        <begin position="26"/>
        <end position="390"/>
    </location>
</feature>
<dbReference type="Gene3D" id="3.30.300.30">
    <property type="match status" value="1"/>
</dbReference>
<comment type="caution">
    <text evidence="6">The sequence shown here is derived from an EMBL/GenBank/DDBJ whole genome shotgun (WGS) entry which is preliminary data.</text>
</comment>
<evidence type="ECO:0000259" key="5">
    <source>
        <dbReference type="Pfam" id="PF13193"/>
    </source>
</evidence>
<feature type="region of interest" description="Disordered" evidence="3">
    <location>
        <begin position="533"/>
        <end position="569"/>
    </location>
</feature>
<organism evidence="6 7">
    <name type="scientific">Mycobacterium gordonae</name>
    <dbReference type="NCBI Taxonomy" id="1778"/>
    <lineage>
        <taxon>Bacteria</taxon>
        <taxon>Bacillati</taxon>
        <taxon>Actinomycetota</taxon>
        <taxon>Actinomycetes</taxon>
        <taxon>Mycobacteriales</taxon>
        <taxon>Mycobacteriaceae</taxon>
        <taxon>Mycobacterium</taxon>
    </lineage>
</organism>
<protein>
    <recommendedName>
        <fullName evidence="8">AMP-binding protein</fullName>
    </recommendedName>
</protein>
<comment type="similarity">
    <text evidence="1">Belongs to the ATP-dependent AMP-binding enzyme family.</text>
</comment>
<sequence>MQPSSAPGRFREMGIWGDQTIADVIDAQAQRHHRKTAVIDSRERLTYGELRELSLRLARILLDHGVDRGDPVAVQLPGCVLLPALHLACNRIGALFLPVSTGWRGAELQSLLGTVRAPMLIVLNGNGGFDYLGLAETLRGGLPDLRHVLTARNGSLESLAADAAPLTASELDQHRPSADAPAHVMSSSGTTGIPKASVWSSNDLIALLIHHMGPRLHIGADDVAAAIAPANTGSTGYAFPVLAPLMVGATAALLETWKPQAALDLIIGERCTYATAVPTQMIMMLELPLEQHDLSHFTRFNNAGAPLPPSVARDLESRMGCRVQTLYGATDGGVPTTTSIDDPDELRHTTVGSVCPGVEVVLLGADDTAVPPGDPGEVCWRGPNKSYGYLNEPDYDRQAWDDQGFFHSGDVGEFDDRGYLRIVGRTKDMILRGGTNIFPREVEELLHEHPEVAGVAIVGIPDARLGERACAAVVPAPGAHPRLDDLCSFLLDRHLATTKLPERLIVLDELPTNAGGKVDKALIRDIAIKDLAGRAPDEGGTPARHRSSAAGTPVDIARSTTARTEEEKA</sequence>
<dbReference type="PANTHER" id="PTHR43201:SF5">
    <property type="entry name" value="MEDIUM-CHAIN ACYL-COA LIGASE ACSF2, MITOCHONDRIAL"/>
    <property type="match status" value="1"/>
</dbReference>
<gene>
    <name evidence="6" type="ORF">A9W98_19495</name>
</gene>
<dbReference type="InterPro" id="IPR042099">
    <property type="entry name" value="ANL_N_sf"/>
</dbReference>
<evidence type="ECO:0000259" key="4">
    <source>
        <dbReference type="Pfam" id="PF00501"/>
    </source>
</evidence>
<reference evidence="6 7" key="1">
    <citation type="submission" date="2016-06" db="EMBL/GenBank/DDBJ databases">
        <authorList>
            <person name="Kjaerup R.B."/>
            <person name="Dalgaard T.S."/>
            <person name="Juul-Madsen H.R."/>
        </authorList>
    </citation>
    <scope>NUCLEOTIDE SEQUENCE [LARGE SCALE GENOMIC DNA]</scope>
    <source>
        <strain evidence="6 7">1245752.6</strain>
    </source>
</reference>
<dbReference type="GO" id="GO:0031956">
    <property type="term" value="F:medium-chain fatty acid-CoA ligase activity"/>
    <property type="evidence" value="ECO:0007669"/>
    <property type="project" value="TreeGrafter"/>
</dbReference>
<dbReference type="Proteomes" id="UP000093757">
    <property type="component" value="Unassembled WGS sequence"/>
</dbReference>
<dbReference type="Pfam" id="PF13193">
    <property type="entry name" value="AMP-binding_C"/>
    <property type="match status" value="1"/>
</dbReference>
<dbReference type="Gene3D" id="3.40.50.12780">
    <property type="entry name" value="N-terminal domain of ligase-like"/>
    <property type="match status" value="1"/>
</dbReference>
<dbReference type="SUPFAM" id="SSF56801">
    <property type="entry name" value="Acetyl-CoA synthetase-like"/>
    <property type="match status" value="1"/>
</dbReference>
<evidence type="ECO:0000256" key="2">
    <source>
        <dbReference type="ARBA" id="ARBA00022598"/>
    </source>
</evidence>
<evidence type="ECO:0000256" key="1">
    <source>
        <dbReference type="ARBA" id="ARBA00006432"/>
    </source>
</evidence>
<dbReference type="Pfam" id="PF00501">
    <property type="entry name" value="AMP-binding"/>
    <property type="match status" value="1"/>
</dbReference>